<dbReference type="AlphaFoldDB" id="A0A5K1GXC4"/>
<feature type="region of interest" description="Disordered" evidence="2">
    <location>
        <begin position="1"/>
        <end position="78"/>
    </location>
</feature>
<reference evidence="3" key="1">
    <citation type="submission" date="2019-09" db="EMBL/GenBank/DDBJ databases">
        <authorList>
            <person name="Zhang L."/>
        </authorList>
    </citation>
    <scope>NUCLEOTIDE SEQUENCE</scope>
</reference>
<feature type="compositionally biased region" description="Polar residues" evidence="2">
    <location>
        <begin position="1"/>
        <end position="11"/>
    </location>
</feature>
<feature type="coiled-coil region" evidence="1">
    <location>
        <begin position="129"/>
        <end position="191"/>
    </location>
</feature>
<accession>A0A5K1GXC4</accession>
<evidence type="ECO:0000256" key="2">
    <source>
        <dbReference type="SAM" id="MobiDB-lite"/>
    </source>
</evidence>
<feature type="compositionally biased region" description="Low complexity" evidence="2">
    <location>
        <begin position="240"/>
        <end position="250"/>
    </location>
</feature>
<evidence type="ECO:0000256" key="1">
    <source>
        <dbReference type="SAM" id="Coils"/>
    </source>
</evidence>
<evidence type="ECO:0000313" key="3">
    <source>
        <dbReference type="EMBL" id="VVW79696.1"/>
    </source>
</evidence>
<dbReference type="OMA" id="DLTFFKP"/>
<feature type="compositionally biased region" description="Gly residues" evidence="2">
    <location>
        <begin position="251"/>
        <end position="261"/>
    </location>
</feature>
<dbReference type="OrthoDB" id="777875at2759"/>
<dbReference type="Gramene" id="NC9G0272280.1">
    <property type="protein sequence ID" value="NC9G0272280.1:cds"/>
    <property type="gene ID" value="NC9G0272280"/>
</dbReference>
<feature type="compositionally biased region" description="Basic and acidic residues" evidence="2">
    <location>
        <begin position="45"/>
        <end position="63"/>
    </location>
</feature>
<dbReference type="PANTHER" id="PTHR31071">
    <property type="entry name" value="GB|AAF24581.1"/>
    <property type="match status" value="1"/>
</dbReference>
<keyword evidence="1" id="KW-0175">Coiled coil</keyword>
<dbReference type="InterPro" id="IPR043424">
    <property type="entry name" value="BLT-like"/>
</dbReference>
<sequence length="334" mass="37644">MGHHQSSTPVSQRRAMKPDKDSLKNITSLPNWKFYGNPFYHHHHRDEEEQARDLSSPHDHRAATMDPSTPDEAARSQRRIKALEEQQVRTLSLVSSLRSELDLARTRIAEMRSVVRALQGELESEIGARKRLESANKSLSKELEKERISKEVVEGVCDELAREIGKDRAEVEEMRRECERVKVEVAEERRMLRIAEVWREERVQMKLAEARRVLEQRISDIDLSLCQKSEPRGEEKKAEPPVSASEAASATGGGGGSGGSVGWNKPHLTENPHIQRGMKGFVEFPRVVRQAGPKGRRVGSTKAECQKALLRQYILKQRVPVGLSASGPENLVMG</sequence>
<proteinExistence type="predicted"/>
<dbReference type="EMBL" id="LR721787">
    <property type="protein sequence ID" value="VVW79696.1"/>
    <property type="molecule type" value="Genomic_DNA"/>
</dbReference>
<organism evidence="3">
    <name type="scientific">Nymphaea colorata</name>
    <name type="common">pocket water lily</name>
    <dbReference type="NCBI Taxonomy" id="210225"/>
    <lineage>
        <taxon>Eukaryota</taxon>
        <taxon>Viridiplantae</taxon>
        <taxon>Streptophyta</taxon>
        <taxon>Embryophyta</taxon>
        <taxon>Tracheophyta</taxon>
        <taxon>Spermatophyta</taxon>
        <taxon>Magnoliopsida</taxon>
        <taxon>Nymphaeales</taxon>
        <taxon>Nymphaeaceae</taxon>
        <taxon>Nymphaea</taxon>
    </lineage>
</organism>
<protein>
    <submittedName>
        <fullName evidence="3">Uncharacterized protein</fullName>
    </submittedName>
</protein>
<dbReference type="PANTHER" id="PTHR31071:SF2">
    <property type="entry name" value="ACTIN CYTOSKELETON-REGULATORY COMPLEX PAN-LIKE PROTEIN"/>
    <property type="match status" value="1"/>
</dbReference>
<feature type="compositionally biased region" description="Basic and acidic residues" evidence="2">
    <location>
        <begin position="229"/>
        <end position="239"/>
    </location>
</feature>
<gene>
    <name evidence="3" type="ORF">NYM_LOCUS27898</name>
</gene>
<feature type="region of interest" description="Disordered" evidence="2">
    <location>
        <begin position="225"/>
        <end position="276"/>
    </location>
</feature>
<name>A0A5K1GXC4_9MAGN</name>